<dbReference type="AlphaFoldDB" id="F0Y3S4"/>
<feature type="region of interest" description="Disordered" evidence="1">
    <location>
        <begin position="1019"/>
        <end position="1077"/>
    </location>
</feature>
<keyword evidence="3" id="KW-1185">Reference proteome</keyword>
<feature type="region of interest" description="Disordered" evidence="1">
    <location>
        <begin position="337"/>
        <end position="385"/>
    </location>
</feature>
<dbReference type="EMBL" id="GL833124">
    <property type="protein sequence ID" value="EGB10000.1"/>
    <property type="molecule type" value="Genomic_DNA"/>
</dbReference>
<accession>F0Y3S4</accession>
<name>F0Y3S4_AURAN</name>
<feature type="region of interest" description="Disordered" evidence="1">
    <location>
        <begin position="751"/>
        <end position="770"/>
    </location>
</feature>
<feature type="compositionally biased region" description="Low complexity" evidence="1">
    <location>
        <begin position="775"/>
        <end position="787"/>
    </location>
</feature>
<feature type="compositionally biased region" description="Pro residues" evidence="1">
    <location>
        <begin position="363"/>
        <end position="377"/>
    </location>
</feature>
<feature type="region of interest" description="Disordered" evidence="1">
    <location>
        <begin position="775"/>
        <end position="827"/>
    </location>
</feature>
<dbReference type="Proteomes" id="UP000002729">
    <property type="component" value="Unassembled WGS sequence"/>
</dbReference>
<feature type="region of interest" description="Disordered" evidence="1">
    <location>
        <begin position="1104"/>
        <end position="1136"/>
    </location>
</feature>
<reference evidence="2 3" key="1">
    <citation type="journal article" date="2011" name="Proc. Natl. Acad. Sci. U.S.A.">
        <title>Niche of harmful alga Aureococcus anophagefferens revealed through ecogenomics.</title>
        <authorList>
            <person name="Gobler C.J."/>
            <person name="Berry D.L."/>
            <person name="Dyhrman S.T."/>
            <person name="Wilhelm S.W."/>
            <person name="Salamov A."/>
            <person name="Lobanov A.V."/>
            <person name="Zhang Y."/>
            <person name="Collier J.L."/>
            <person name="Wurch L.L."/>
            <person name="Kustka A.B."/>
            <person name="Dill B.D."/>
            <person name="Shah M."/>
            <person name="VerBerkmoes N.C."/>
            <person name="Kuo A."/>
            <person name="Terry A."/>
            <person name="Pangilinan J."/>
            <person name="Lindquist E.A."/>
            <person name="Lucas S."/>
            <person name="Paulsen I.T."/>
            <person name="Hattenrath-Lehmann T.K."/>
            <person name="Talmage S.C."/>
            <person name="Walker E.A."/>
            <person name="Koch F."/>
            <person name="Burson A.M."/>
            <person name="Marcoval M.A."/>
            <person name="Tang Y.Z."/>
            <person name="Lecleir G.R."/>
            <person name="Coyne K.J."/>
            <person name="Berg G.M."/>
            <person name="Bertrand E.M."/>
            <person name="Saito M.A."/>
            <person name="Gladyshev V.N."/>
            <person name="Grigoriev I.V."/>
        </authorList>
    </citation>
    <scope>NUCLEOTIDE SEQUENCE [LARGE SCALE GENOMIC DNA]</scope>
    <source>
        <strain evidence="3">CCMP 1984</strain>
    </source>
</reference>
<feature type="compositionally biased region" description="Low complexity" evidence="1">
    <location>
        <begin position="802"/>
        <end position="822"/>
    </location>
</feature>
<dbReference type="OrthoDB" id="10691976at2759"/>
<dbReference type="KEGG" id="aaf:AURANDRAFT_62503"/>
<dbReference type="RefSeq" id="XP_009034845.1">
    <property type="nucleotide sequence ID" value="XM_009036597.1"/>
</dbReference>
<feature type="compositionally biased region" description="Basic and acidic residues" evidence="1">
    <location>
        <begin position="1167"/>
        <end position="1184"/>
    </location>
</feature>
<evidence type="ECO:0000256" key="1">
    <source>
        <dbReference type="SAM" id="MobiDB-lite"/>
    </source>
</evidence>
<feature type="compositionally biased region" description="Low complexity" evidence="1">
    <location>
        <begin position="428"/>
        <end position="438"/>
    </location>
</feature>
<feature type="region of interest" description="Disordered" evidence="1">
    <location>
        <begin position="428"/>
        <end position="455"/>
    </location>
</feature>
<gene>
    <name evidence="2" type="ORF">AURANDRAFT_62503</name>
</gene>
<sequence>MLGLPPSCYTANGAPLCFDVPTTVLLLGVAVAMWRASGDAQGAPKATPLRVGIGVAALCAATCDLVLGIDAVAAVPWRLSRLAVGGAAAARCAGWLGARSLAARSRDVPGALAAFAVGELALAGFALGPAAARAARPAAGAVEVVGAALAAGRFASCAAAALCLGVGALAVGDAGDDVEAGEGLLGGRSTPNVSLDGVSLKGLFGCLRPREAPPPPDLAAALLADAARSPSQFLIARHDFARPHSDAPPPLAPSSPARLRYVPSPAGTGVTPLAAGRDTRRPVLRALGFSVLGDRPLYELEVTPPGFGAEPRVVKRFEFHLDLCDALLRQSLAAPTPPRAASLDAGATPPKSFGDLFRSAPKSAPPRPPEPEAPGPGVPRRRPDAPAAAHLTDVEAHFERLVTFGASESLAASRRAALANALLAAPEEPGDADLTAPEPAAPEDDGPGPPPTLLGGGAVSADVNAVAVCAVAKIADSFRETYGTLASGRVLYRVRVFEDGELKWTCAKSFAQLRALAGLVGRAAPEPDAAPKLPRPRPPASAWSPPGRPLRWGHDPDAVPDANAALGFALAAPAFAETVRLFLESDVVAGGADRWDLVAAVDDAGAFTATWATCAAADDARRRGAAARSLALDNAAPALNWLPADPPPFELGGDVADVARAAAALLAAMLAAAGAPAGDRCDADDGRFERLDGQDDARLIAGGDGVAALEASERAPPGPDSPSAARRFSRQSIKQGILSLKDGVLDLVISDKAPTPRGHGAPTPRGRRISASLPPAALRASRAQSRLSVDDADGDDDDGRPSDLAPAEAPAASRRPSDAAPRGGLHVADGSTGGCWVSLARYRNALLHTSAWRDFRAVVGRLRSCEPLAEREPGAPARAATLLNLHGALAVHGALAAGAGSGRPTSTQRCRDHDRYALAPGDDDEHVALGHLEDALLRRPACAQLIAANLGEFSERPPRALDVRAALLLCAARACAPALGAAAPRPRRAARRAIERRAAAVVDASLDLVVAPRGSSLYDDDGDSRGSLASARGADDRDGVRESLASAFDQAGDDGSDPGRRRGSAAGDDDTLSRGSLGDGDATFGVTVVLPHDFQRHACVASRRAWRRRRRRRKPRPAAGRGPRGDASNPPSAGGAEWCDAAEAQRRLQEESEAARVGAARRERAGLREFVDDSDGDGARRSGDDDASSSSSSEEDASVPGDADGPASPGRLERRGAAMRNLLDFLASTGGRATAKALDDPRTTTTRVRFRRADFRPALRVFDAKGEA</sequence>
<feature type="region of interest" description="Disordered" evidence="1">
    <location>
        <begin position="1167"/>
        <end position="1216"/>
    </location>
</feature>
<evidence type="ECO:0000313" key="3">
    <source>
        <dbReference type="Proteomes" id="UP000002729"/>
    </source>
</evidence>
<organism evidence="3">
    <name type="scientific">Aureococcus anophagefferens</name>
    <name type="common">Harmful bloom alga</name>
    <dbReference type="NCBI Taxonomy" id="44056"/>
    <lineage>
        <taxon>Eukaryota</taxon>
        <taxon>Sar</taxon>
        <taxon>Stramenopiles</taxon>
        <taxon>Ochrophyta</taxon>
        <taxon>Pelagophyceae</taxon>
        <taxon>Pelagomonadales</taxon>
        <taxon>Pelagomonadaceae</taxon>
        <taxon>Aureococcus</taxon>
    </lineage>
</organism>
<proteinExistence type="predicted"/>
<feature type="region of interest" description="Disordered" evidence="1">
    <location>
        <begin position="526"/>
        <end position="551"/>
    </location>
</feature>
<feature type="compositionally biased region" description="Basic residues" evidence="1">
    <location>
        <begin position="1104"/>
        <end position="1116"/>
    </location>
</feature>
<protein>
    <submittedName>
        <fullName evidence="2">Uncharacterized protein</fullName>
    </submittedName>
</protein>
<dbReference type="GeneID" id="20223924"/>
<dbReference type="InParanoid" id="F0Y3S4"/>
<evidence type="ECO:0000313" key="2">
    <source>
        <dbReference type="EMBL" id="EGB10000.1"/>
    </source>
</evidence>